<feature type="compositionally biased region" description="Low complexity" evidence="1">
    <location>
        <begin position="116"/>
        <end position="129"/>
    </location>
</feature>
<accession>V6KRG1</accession>
<evidence type="ECO:0000313" key="2">
    <source>
        <dbReference type="EMBL" id="EST34740.1"/>
    </source>
</evidence>
<proteinExistence type="predicted"/>
<comment type="caution">
    <text evidence="2">The sequence shown here is derived from an EMBL/GenBank/DDBJ whole genome shotgun (WGS) entry which is preliminary data.</text>
</comment>
<gene>
    <name evidence="2" type="ORF">M878_09040</name>
</gene>
<evidence type="ECO:0000256" key="1">
    <source>
        <dbReference type="SAM" id="MobiDB-lite"/>
    </source>
</evidence>
<organism evidence="2 3">
    <name type="scientific">Streptomyces roseochromogenus subsp. oscitans DS 12.976</name>
    <dbReference type="NCBI Taxonomy" id="1352936"/>
    <lineage>
        <taxon>Bacteria</taxon>
        <taxon>Bacillati</taxon>
        <taxon>Actinomycetota</taxon>
        <taxon>Actinomycetes</taxon>
        <taxon>Kitasatosporales</taxon>
        <taxon>Streptomycetaceae</taxon>
        <taxon>Streptomyces</taxon>
    </lineage>
</organism>
<sequence length="139" mass="13187">MGWSGEADVGWYGVDGDGVVGVGWDADGGAGVAPGVVSGSKADGGAEAGSDGASGVESGPAVAVAVSGAGGTATGIRRTVPQGQPSSGCGQWLRRSQRVHGSAIHSSSQARCSVTTGSAAGSRRGAVGVPHAHGYTGAV</sequence>
<dbReference type="AlphaFoldDB" id="V6KRG1"/>
<dbReference type="STRING" id="1352936.M878_09040"/>
<feature type="region of interest" description="Disordered" evidence="1">
    <location>
        <begin position="116"/>
        <end position="139"/>
    </location>
</feature>
<dbReference type="PATRIC" id="fig|1352936.5.peg.1934"/>
<dbReference type="HOGENOM" id="CLU_1844031_0_0_11"/>
<dbReference type="Proteomes" id="UP000017984">
    <property type="component" value="Chromosome"/>
</dbReference>
<keyword evidence="3" id="KW-1185">Reference proteome</keyword>
<protein>
    <submittedName>
        <fullName evidence="2">Uncharacterized protein</fullName>
    </submittedName>
</protein>
<dbReference type="EMBL" id="AWQX01000071">
    <property type="protein sequence ID" value="EST34740.1"/>
    <property type="molecule type" value="Genomic_DNA"/>
</dbReference>
<feature type="region of interest" description="Disordered" evidence="1">
    <location>
        <begin position="33"/>
        <end position="90"/>
    </location>
</feature>
<name>V6KRG1_STRRC</name>
<feature type="compositionally biased region" description="Low complexity" evidence="1">
    <location>
        <begin position="33"/>
        <end position="67"/>
    </location>
</feature>
<evidence type="ECO:0000313" key="3">
    <source>
        <dbReference type="Proteomes" id="UP000017984"/>
    </source>
</evidence>
<reference evidence="2 3" key="1">
    <citation type="journal article" date="2014" name="Genome Announc.">
        <title>Draft Genome Sequence of Streptomyces roseochromogenes subsp. oscitans DS 12.976, Producer of the Aminocoumarin Antibiotic Clorobiocin.</title>
        <authorList>
            <person name="Ruckert C."/>
            <person name="Kalinowski J."/>
            <person name="Heide L."/>
            <person name="Apel A.K."/>
        </authorList>
    </citation>
    <scope>NUCLEOTIDE SEQUENCE [LARGE SCALE GENOMIC DNA]</scope>
    <source>
        <strain evidence="2 3">DS 12.976</strain>
    </source>
</reference>